<comment type="function">
    <text evidence="1">Central component in molecular interactions underlying sperm crawling. Forms an extensive filament system that extends from sperm villipoda, along the leading edge of the pseudopod.</text>
</comment>
<reference evidence="4" key="1">
    <citation type="submission" date="2010-08" db="EMBL/GenBank/DDBJ databases">
        <authorList>
            <consortium name="Caenorhabditis japonica Sequencing Consortium"/>
            <person name="Wilson R.K."/>
        </authorList>
    </citation>
    <scope>NUCLEOTIDE SEQUENCE [LARGE SCALE GENOMIC DNA]</scope>
    <source>
        <strain evidence="4">DF5081</strain>
    </source>
</reference>
<evidence type="ECO:0000259" key="2">
    <source>
        <dbReference type="PROSITE" id="PS50202"/>
    </source>
</evidence>
<protein>
    <recommendedName>
        <fullName evidence="1">Major sperm protein</fullName>
    </recommendedName>
</protein>
<feature type="domain" description="MSP" evidence="2">
    <location>
        <begin position="12"/>
        <end position="159"/>
    </location>
</feature>
<dbReference type="InterPro" id="IPR000535">
    <property type="entry name" value="MSP_dom"/>
</dbReference>
<evidence type="ECO:0000313" key="3">
    <source>
        <dbReference type="EnsemblMetazoa" id="CJA35879a.1"/>
    </source>
</evidence>
<dbReference type="Proteomes" id="UP000005237">
    <property type="component" value="Unassembled WGS sequence"/>
</dbReference>
<dbReference type="AlphaFoldDB" id="A0A8R1IKR3"/>
<keyword evidence="1" id="KW-0963">Cytoplasm</keyword>
<dbReference type="PROSITE" id="PS50202">
    <property type="entry name" value="MSP"/>
    <property type="match status" value="1"/>
</dbReference>
<name>A0A8R1IKR3_CAEJA</name>
<dbReference type="Gene3D" id="2.60.40.10">
    <property type="entry name" value="Immunoglobulins"/>
    <property type="match status" value="1"/>
</dbReference>
<dbReference type="SUPFAM" id="SSF49354">
    <property type="entry name" value="PapD-like"/>
    <property type="match status" value="1"/>
</dbReference>
<sequence length="159" mass="18301">MVHKAGKSDKPNKRSGPFVADVNKIKFEGKYVGWEYTPFTFNVHNEAEDRYAWKLKSSSSTHYKIGTPFGILDPGASTEMVFYHMPGILIPRNGVHHVSIFWIKLAKRDLVILLSAHDEYRHGFYHTMKQHFLITNPELRIIKEKKKEEEGDGKGKAES</sequence>
<dbReference type="InterPro" id="IPR013783">
    <property type="entry name" value="Ig-like_fold"/>
</dbReference>
<keyword evidence="4" id="KW-1185">Reference proteome</keyword>
<evidence type="ECO:0000313" key="4">
    <source>
        <dbReference type="Proteomes" id="UP000005237"/>
    </source>
</evidence>
<accession>A0A8R1IKR3</accession>
<reference evidence="3" key="2">
    <citation type="submission" date="2022-06" db="UniProtKB">
        <authorList>
            <consortium name="EnsemblMetazoa"/>
        </authorList>
    </citation>
    <scope>IDENTIFICATION</scope>
    <source>
        <strain evidence="3">DF5081</strain>
    </source>
</reference>
<dbReference type="Pfam" id="PF00635">
    <property type="entry name" value="Motile_Sperm"/>
    <property type="match status" value="1"/>
</dbReference>
<organism evidence="3 4">
    <name type="scientific">Caenorhabditis japonica</name>
    <dbReference type="NCBI Taxonomy" id="281687"/>
    <lineage>
        <taxon>Eukaryota</taxon>
        <taxon>Metazoa</taxon>
        <taxon>Ecdysozoa</taxon>
        <taxon>Nematoda</taxon>
        <taxon>Chromadorea</taxon>
        <taxon>Rhabditida</taxon>
        <taxon>Rhabditina</taxon>
        <taxon>Rhabditomorpha</taxon>
        <taxon>Rhabditoidea</taxon>
        <taxon>Rhabditidae</taxon>
        <taxon>Peloderinae</taxon>
        <taxon>Caenorhabditis</taxon>
    </lineage>
</organism>
<dbReference type="EnsemblMetazoa" id="CJA35879a.1">
    <property type="protein sequence ID" value="CJA35879a.1"/>
    <property type="gene ID" value="WBGene00211726"/>
</dbReference>
<dbReference type="InterPro" id="IPR008962">
    <property type="entry name" value="PapD-like_sf"/>
</dbReference>
<evidence type="ECO:0000256" key="1">
    <source>
        <dbReference type="RuleBase" id="RU003425"/>
    </source>
</evidence>
<proteinExistence type="predicted"/>
<keyword evidence="1" id="KW-0206">Cytoskeleton</keyword>